<dbReference type="InterPro" id="IPR042197">
    <property type="entry name" value="Apaf_helical"/>
</dbReference>
<dbReference type="Pfam" id="PF00931">
    <property type="entry name" value="NB-ARC"/>
    <property type="match status" value="1"/>
</dbReference>
<organism evidence="10 11">
    <name type="scientific">Gossypium stocksii</name>
    <dbReference type="NCBI Taxonomy" id="47602"/>
    <lineage>
        <taxon>Eukaryota</taxon>
        <taxon>Viridiplantae</taxon>
        <taxon>Streptophyta</taxon>
        <taxon>Embryophyta</taxon>
        <taxon>Tracheophyta</taxon>
        <taxon>Spermatophyta</taxon>
        <taxon>Magnoliopsida</taxon>
        <taxon>eudicotyledons</taxon>
        <taxon>Gunneridae</taxon>
        <taxon>Pentapetalae</taxon>
        <taxon>rosids</taxon>
        <taxon>malvids</taxon>
        <taxon>Malvales</taxon>
        <taxon>Malvaceae</taxon>
        <taxon>Malvoideae</taxon>
        <taxon>Gossypium</taxon>
    </lineage>
</organism>
<dbReference type="Gene3D" id="3.40.50.300">
    <property type="entry name" value="P-loop containing nucleotide triphosphate hydrolases"/>
    <property type="match status" value="1"/>
</dbReference>
<feature type="domain" description="Disease resistance protein winged helix" evidence="8">
    <location>
        <begin position="431"/>
        <end position="500"/>
    </location>
</feature>
<dbReference type="Pfam" id="PF18052">
    <property type="entry name" value="Rx_N"/>
    <property type="match status" value="1"/>
</dbReference>
<dbReference type="SUPFAM" id="SSF52540">
    <property type="entry name" value="P-loop containing nucleoside triphosphate hydrolases"/>
    <property type="match status" value="1"/>
</dbReference>
<feature type="domain" description="NB-ARC" evidence="6">
    <location>
        <begin position="173"/>
        <end position="348"/>
    </location>
</feature>
<dbReference type="Pfam" id="PF23559">
    <property type="entry name" value="WHD_DRP"/>
    <property type="match status" value="1"/>
</dbReference>
<keyword evidence="5" id="KW-0175">Coiled coil</keyword>
<keyword evidence="2" id="KW-0547">Nucleotide-binding</keyword>
<dbReference type="Gene3D" id="1.10.10.10">
    <property type="entry name" value="Winged helix-like DNA-binding domain superfamily/Winged helix DNA-binding domain"/>
    <property type="match status" value="1"/>
</dbReference>
<evidence type="ECO:0000259" key="7">
    <source>
        <dbReference type="Pfam" id="PF18052"/>
    </source>
</evidence>
<dbReference type="InterPro" id="IPR055414">
    <property type="entry name" value="LRR_R13L4/SHOC2-like"/>
</dbReference>
<feature type="domain" description="Disease resistance N-terminal" evidence="7">
    <location>
        <begin position="5"/>
        <end position="92"/>
    </location>
</feature>
<evidence type="ECO:0000313" key="10">
    <source>
        <dbReference type="EMBL" id="KAH1083346.1"/>
    </source>
</evidence>
<dbReference type="OrthoDB" id="944490at2759"/>
<dbReference type="PRINTS" id="PR00364">
    <property type="entry name" value="DISEASERSIST"/>
</dbReference>
<feature type="domain" description="Disease resistance R13L4/SHOC-2-like LRR" evidence="9">
    <location>
        <begin position="573"/>
        <end position="733"/>
    </location>
</feature>
<dbReference type="Pfam" id="PF23598">
    <property type="entry name" value="LRR_14"/>
    <property type="match status" value="1"/>
</dbReference>
<keyword evidence="3" id="KW-0611">Plant defense</keyword>
<name>A0A9D4A1S6_9ROSI</name>
<dbReference type="SUPFAM" id="SSF52058">
    <property type="entry name" value="L domain-like"/>
    <property type="match status" value="1"/>
</dbReference>
<dbReference type="GO" id="GO:0043531">
    <property type="term" value="F:ADP binding"/>
    <property type="evidence" value="ECO:0007669"/>
    <property type="project" value="InterPro"/>
</dbReference>
<dbReference type="GO" id="GO:0005524">
    <property type="term" value="F:ATP binding"/>
    <property type="evidence" value="ECO:0007669"/>
    <property type="project" value="UniProtKB-KW"/>
</dbReference>
<dbReference type="PANTHER" id="PTHR36766:SF45">
    <property type="entry name" value="NB-ARC DOMAIN-CONTAINING PROTEIN"/>
    <property type="match status" value="1"/>
</dbReference>
<feature type="coiled-coil region" evidence="5">
    <location>
        <begin position="21"/>
        <end position="55"/>
    </location>
</feature>
<dbReference type="Proteomes" id="UP000828251">
    <property type="component" value="Unassembled WGS sequence"/>
</dbReference>
<dbReference type="GO" id="GO:0006952">
    <property type="term" value="P:defense response"/>
    <property type="evidence" value="ECO:0007669"/>
    <property type="project" value="UniProtKB-KW"/>
</dbReference>
<dbReference type="InterPro" id="IPR041118">
    <property type="entry name" value="Rx_N"/>
</dbReference>
<evidence type="ECO:0000259" key="9">
    <source>
        <dbReference type="Pfam" id="PF23598"/>
    </source>
</evidence>
<keyword evidence="1" id="KW-0677">Repeat</keyword>
<dbReference type="Gene3D" id="1.20.5.4130">
    <property type="match status" value="1"/>
</dbReference>
<evidence type="ECO:0008006" key="12">
    <source>
        <dbReference type="Google" id="ProtNLM"/>
    </source>
</evidence>
<dbReference type="InterPro" id="IPR036388">
    <property type="entry name" value="WH-like_DNA-bd_sf"/>
</dbReference>
<dbReference type="EMBL" id="JAIQCV010000007">
    <property type="protein sequence ID" value="KAH1083346.1"/>
    <property type="molecule type" value="Genomic_DNA"/>
</dbReference>
<reference evidence="10 11" key="1">
    <citation type="journal article" date="2021" name="Plant Biotechnol. J.">
        <title>Multi-omics assisted identification of the key and species-specific regulatory components of drought-tolerant mechanisms in Gossypium stocksii.</title>
        <authorList>
            <person name="Yu D."/>
            <person name="Ke L."/>
            <person name="Zhang D."/>
            <person name="Wu Y."/>
            <person name="Sun Y."/>
            <person name="Mei J."/>
            <person name="Sun J."/>
            <person name="Sun Y."/>
        </authorList>
    </citation>
    <scope>NUCLEOTIDE SEQUENCE [LARGE SCALE GENOMIC DNA]</scope>
    <source>
        <strain evidence="11">cv. E1</strain>
        <tissue evidence="10">Leaf</tissue>
    </source>
</reference>
<dbReference type="Gene3D" id="1.10.8.430">
    <property type="entry name" value="Helical domain of apoptotic protease-activating factors"/>
    <property type="match status" value="1"/>
</dbReference>
<dbReference type="InterPro" id="IPR027417">
    <property type="entry name" value="P-loop_NTPase"/>
</dbReference>
<dbReference type="InterPro" id="IPR002182">
    <property type="entry name" value="NB-ARC"/>
</dbReference>
<dbReference type="InterPro" id="IPR038005">
    <property type="entry name" value="RX-like_CC"/>
</dbReference>
<accession>A0A9D4A1S6</accession>
<gene>
    <name evidence="10" type="ORF">J1N35_023107</name>
</gene>
<evidence type="ECO:0000256" key="5">
    <source>
        <dbReference type="SAM" id="Coils"/>
    </source>
</evidence>
<evidence type="ECO:0000256" key="3">
    <source>
        <dbReference type="ARBA" id="ARBA00022821"/>
    </source>
</evidence>
<dbReference type="AlphaFoldDB" id="A0A9D4A1S6"/>
<dbReference type="PANTHER" id="PTHR36766">
    <property type="entry name" value="PLANT BROAD-SPECTRUM MILDEW RESISTANCE PROTEIN RPW8"/>
    <property type="match status" value="1"/>
</dbReference>
<dbReference type="FunFam" id="1.10.10.10:FF:000322">
    <property type="entry name" value="Probable disease resistance protein At1g63360"/>
    <property type="match status" value="1"/>
</dbReference>
<proteinExistence type="predicted"/>
<evidence type="ECO:0000313" key="11">
    <source>
        <dbReference type="Proteomes" id="UP000828251"/>
    </source>
</evidence>
<evidence type="ECO:0000259" key="8">
    <source>
        <dbReference type="Pfam" id="PF23559"/>
    </source>
</evidence>
<evidence type="ECO:0000256" key="4">
    <source>
        <dbReference type="ARBA" id="ARBA00022840"/>
    </source>
</evidence>
<comment type="caution">
    <text evidence="10">The sequence shown here is derived from an EMBL/GenBank/DDBJ whole genome shotgun (WGS) entry which is preliminary data.</text>
</comment>
<dbReference type="CDD" id="cd14798">
    <property type="entry name" value="RX-CC_like"/>
    <property type="match status" value="1"/>
</dbReference>
<evidence type="ECO:0000259" key="6">
    <source>
        <dbReference type="Pfam" id="PF00931"/>
    </source>
</evidence>
<dbReference type="InterPro" id="IPR032675">
    <property type="entry name" value="LRR_dom_sf"/>
</dbReference>
<keyword evidence="4" id="KW-0067">ATP-binding</keyword>
<dbReference type="Gene3D" id="3.80.10.10">
    <property type="entry name" value="Ribonuclease Inhibitor"/>
    <property type="match status" value="1"/>
</dbReference>
<evidence type="ECO:0000256" key="2">
    <source>
        <dbReference type="ARBA" id="ARBA00022741"/>
    </source>
</evidence>
<dbReference type="GO" id="GO:0051707">
    <property type="term" value="P:response to other organism"/>
    <property type="evidence" value="ECO:0007669"/>
    <property type="project" value="UniProtKB-ARBA"/>
</dbReference>
<keyword evidence="11" id="KW-1185">Reference proteome</keyword>
<dbReference type="InterPro" id="IPR058922">
    <property type="entry name" value="WHD_DRP"/>
</dbReference>
<evidence type="ECO:0000256" key="1">
    <source>
        <dbReference type="ARBA" id="ARBA00022737"/>
    </source>
</evidence>
<protein>
    <recommendedName>
        <fullName evidence="12">Disease resistance protein RGA3</fullName>
    </recommendedName>
</protein>
<sequence length="833" mass="96057">MAEAIVSAILERMTAIAINKAVEARSLVQGAEEEVERLETNFKALRLELEDAEEKEYVDERVKLWLDKFRDVSYDMEDVLNEWETAVQQFQTDPSGSASVRKWKVCPFGSCFSSGSQVVRRYNIATKIKEINEKVDEIVKDKVKFELIQREIKQPKRPETTSFDVVSELIGRDAMKEEIISILLCEDKCRNVPTITLVGMGGTGKTALAQLIYKDHRIQTHFSRTIWVCASDPFDQTQIAMAILDYLSPDSLISLRTPKLQSILSKISEKLTREKFLFVFDDVWTDRDQDWEPLKAAFKYGMPGSCILVTTHKDSVARLMESLHVFRLKLLSEEMCWLILSQKAFSGRSQASREILEDIGREIANKCQGLPLAAKTLGGLLQDKQGREEWQNVLNKVIWKSSSAHENFSPLLLSYYDLPSPIRQCLSYFAIFPNSNTIYKDELIQCWMAQGFLNSDDNRRELIGEDYFKYLATRSFFHDFEEDTSGSIISCKMHDMVHKFVQFLTEHRFVTEEVPRNSTLDISSKRVRHLRLVIQSWDSSPLSICRIEKLRSLVVVSDDETSGDETSGDALQDLLSRSKLLRFLELDSLHLRPEQIAGGMKNLIYLRYLSLVSCSGLEELPESVCELINLQSLNLRGCLDLKKLAVGMGKLINLRYLCINECPRLSYYPKGIRHLTSLTRLSGIKMRVDQSDGDEFSIGDLENLDLLSGNLCVELIGDAVNWDEANRAKLHKKIYLKRTDIWICSTNIKKEEVFKALNLPSTWPVELFDYKEWLDFDFARFMRIKVKEKMQEKMNMMKMQYLWWLNYALDLIGPLEPPEVPRVQVIEKNQETR</sequence>